<evidence type="ECO:0000256" key="4">
    <source>
        <dbReference type="ARBA" id="ARBA00023004"/>
    </source>
</evidence>
<comment type="similarity">
    <text evidence="6">Belongs to the UPF0313 family.</text>
</comment>
<dbReference type="InterPro" id="IPR058240">
    <property type="entry name" value="rSAM_sf"/>
</dbReference>
<dbReference type="InterPro" id="IPR022946">
    <property type="entry name" value="UPF0313"/>
</dbReference>
<dbReference type="Proteomes" id="UP000728968">
    <property type="component" value="Unassembled WGS sequence"/>
</dbReference>
<dbReference type="InterPro" id="IPR007197">
    <property type="entry name" value="rSAM"/>
</dbReference>
<dbReference type="SFLD" id="SFLDS00029">
    <property type="entry name" value="Radical_SAM"/>
    <property type="match status" value="1"/>
</dbReference>
<dbReference type="InterPro" id="IPR023404">
    <property type="entry name" value="rSAM_horseshoe"/>
</dbReference>
<protein>
    <submittedName>
        <fullName evidence="9">YgiQ family radical SAM protein</fullName>
    </submittedName>
</protein>
<organism evidence="9 10">
    <name type="scientific">Fusobacterium mortiferum</name>
    <dbReference type="NCBI Taxonomy" id="850"/>
    <lineage>
        <taxon>Bacteria</taxon>
        <taxon>Fusobacteriati</taxon>
        <taxon>Fusobacteriota</taxon>
        <taxon>Fusobacteriia</taxon>
        <taxon>Fusobacteriales</taxon>
        <taxon>Fusobacteriaceae</taxon>
        <taxon>Fusobacterium</taxon>
    </lineage>
</organism>
<dbReference type="NCBIfam" id="TIGR03904">
    <property type="entry name" value="SAM_YgiQ"/>
    <property type="match status" value="1"/>
</dbReference>
<name>A0ABS2G4H3_FUSMR</name>
<evidence type="ECO:0000256" key="3">
    <source>
        <dbReference type="ARBA" id="ARBA00022723"/>
    </source>
</evidence>
<dbReference type="HAMAP" id="MF_01251">
    <property type="entry name" value="UPF0313"/>
    <property type="match status" value="1"/>
</dbReference>
<gene>
    <name evidence="9" type="ORF">H6A04_09735</name>
</gene>
<dbReference type="SMART" id="SM00729">
    <property type="entry name" value="Elp3"/>
    <property type="match status" value="1"/>
</dbReference>
<feature type="binding site" evidence="6">
    <location>
        <position position="309"/>
    </location>
    <ligand>
        <name>[4Fe-4S] cluster</name>
        <dbReference type="ChEBI" id="CHEBI:49883"/>
        <note>4Fe-4S-S-AdoMet</note>
    </ligand>
</feature>
<dbReference type="EMBL" id="JACJLT010000129">
    <property type="protein sequence ID" value="MBM6875925.1"/>
    <property type="molecule type" value="Genomic_DNA"/>
</dbReference>
<reference evidence="9 10" key="1">
    <citation type="journal article" date="2021" name="Sci. Rep.">
        <title>The distribution of antibiotic resistance genes in chicken gut microbiota commensals.</title>
        <authorList>
            <person name="Juricova H."/>
            <person name="Matiasovicova J."/>
            <person name="Kubasova T."/>
            <person name="Cejkova D."/>
            <person name="Rychlik I."/>
        </authorList>
    </citation>
    <scope>NUCLEOTIDE SEQUENCE [LARGE SCALE GENOMIC DNA]</scope>
    <source>
        <strain evidence="9 10">An425</strain>
    </source>
</reference>
<accession>A0ABS2G4H3</accession>
<keyword evidence="1 6" id="KW-0004">4Fe-4S</keyword>
<dbReference type="SFLD" id="SFLDG01082">
    <property type="entry name" value="B12-binding_domain_containing"/>
    <property type="match status" value="1"/>
</dbReference>
<keyword evidence="10" id="KW-1185">Reference proteome</keyword>
<dbReference type="InterPro" id="IPR013704">
    <property type="entry name" value="UPF0313_N"/>
</dbReference>
<dbReference type="PANTHER" id="PTHR32331">
    <property type="entry name" value="UPF0313 PROTEIN YGIQ"/>
    <property type="match status" value="1"/>
</dbReference>
<sequence>MFLPTTMEEVRKLGWEELDIILVSGDTYIDSSYNGSAVIGKWLLKHGFKVGIIAQPDINNDEDIKRLGVPKLYWAISGGCVDSMVANYTATKKKRKQDDFTPGGENNRRPDRAVIAYTNLIKRYFKNYDIPIVISGIESSLRRITHYDYWSNSLRRPIIFDAKADILSYGMGEKSMLALARALKGGREWRGIRGLCYIAKDKNESYVELPSYEECVADKFKFIDAFNSFYLNCDPITAKGLCQKCGDRYLIQNPPSENFTSDELDEIYSMDFEREVHPYYRSMGEVRALDTIRNSVTTHRGCYGECNFCAIAIHQGRTVVSRSEDSIVEEIKEIASAPKFKGYISDVGGPTANMYQVECTKKLKLGACPDRRCLYPKKCPALKIDHSRQIELLRRLKKIDKIKKIFIASGIRYDMILDDSKCGQLYLEELVKDHVSGQMKIAPEHTEDKVLSLMGKDGKAPLKEFKDRFYKVNEKYGLKQFLTYYLIAAHPGCDEKDMLDLKRFASAELKVNPEQVQIFTPTPSTYSTLMYYTEINPFTRKKMFVEKDNGRKQRQKDIVIPQEKSVKTKSESKSKTSDKPNSKKTNFKQVKKNFNNKEKKR</sequence>
<feature type="compositionally biased region" description="Basic and acidic residues" evidence="7">
    <location>
        <begin position="564"/>
        <end position="581"/>
    </location>
</feature>
<feature type="binding site" evidence="6">
    <location>
        <position position="306"/>
    </location>
    <ligand>
        <name>[4Fe-4S] cluster</name>
        <dbReference type="ChEBI" id="CHEBI:49883"/>
        <note>4Fe-4S-S-AdoMet</note>
    </ligand>
</feature>
<feature type="compositionally biased region" description="Basic and acidic residues" evidence="7">
    <location>
        <begin position="546"/>
        <end position="557"/>
    </location>
</feature>
<evidence type="ECO:0000256" key="2">
    <source>
        <dbReference type="ARBA" id="ARBA00022691"/>
    </source>
</evidence>
<proteinExistence type="inferred from homology"/>
<feature type="region of interest" description="Disordered" evidence="7">
    <location>
        <begin position="546"/>
        <end position="601"/>
    </location>
</feature>
<dbReference type="PANTHER" id="PTHR32331:SF0">
    <property type="entry name" value="UPF0313 PROTEIN YGIQ"/>
    <property type="match status" value="1"/>
</dbReference>
<comment type="caution">
    <text evidence="9">The sequence shown here is derived from an EMBL/GenBank/DDBJ whole genome shotgun (WGS) entry which is preliminary data.</text>
</comment>
<dbReference type="Gene3D" id="3.80.30.20">
    <property type="entry name" value="tm_1862 like domain"/>
    <property type="match status" value="1"/>
</dbReference>
<dbReference type="SFLD" id="SFLDG01069">
    <property type="entry name" value="UPF0313"/>
    <property type="match status" value="1"/>
</dbReference>
<evidence type="ECO:0000256" key="1">
    <source>
        <dbReference type="ARBA" id="ARBA00022485"/>
    </source>
</evidence>
<dbReference type="PROSITE" id="PS51918">
    <property type="entry name" value="RADICAL_SAM"/>
    <property type="match status" value="1"/>
</dbReference>
<dbReference type="InterPro" id="IPR020612">
    <property type="entry name" value="Methylthiotransferase_CS"/>
</dbReference>
<dbReference type="Pfam" id="PF04055">
    <property type="entry name" value="Radical_SAM"/>
    <property type="match status" value="1"/>
</dbReference>
<evidence type="ECO:0000313" key="10">
    <source>
        <dbReference type="Proteomes" id="UP000728968"/>
    </source>
</evidence>
<keyword evidence="2 6" id="KW-0949">S-adenosyl-L-methionine</keyword>
<dbReference type="Pfam" id="PF08497">
    <property type="entry name" value="Radical_SAM_N"/>
    <property type="match status" value="1"/>
</dbReference>
<comment type="cofactor">
    <cofactor evidence="6">
        <name>[4Fe-4S] cluster</name>
        <dbReference type="ChEBI" id="CHEBI:49883"/>
    </cofactor>
    <text evidence="6">Binds 1 [4Fe-4S] cluster. The cluster is coordinated with 3 cysteines and an exchangeable S-adenosyl-L-methionine.</text>
</comment>
<dbReference type="SUPFAM" id="SSF102114">
    <property type="entry name" value="Radical SAM enzymes"/>
    <property type="match status" value="1"/>
</dbReference>
<keyword evidence="4 6" id="KW-0408">Iron</keyword>
<dbReference type="PROSITE" id="PS01278">
    <property type="entry name" value="MTTASE_RADICAL"/>
    <property type="match status" value="1"/>
</dbReference>
<feature type="domain" description="Radical SAM core" evidence="8">
    <location>
        <begin position="288"/>
        <end position="561"/>
    </location>
</feature>
<feature type="binding site" evidence="6">
    <location>
        <position position="302"/>
    </location>
    <ligand>
        <name>[4Fe-4S] cluster</name>
        <dbReference type="ChEBI" id="CHEBI:49883"/>
        <note>4Fe-4S-S-AdoMet</note>
    </ligand>
</feature>
<evidence type="ECO:0000259" key="8">
    <source>
        <dbReference type="PROSITE" id="PS51918"/>
    </source>
</evidence>
<dbReference type="InterPro" id="IPR006638">
    <property type="entry name" value="Elp3/MiaA/NifB-like_rSAM"/>
</dbReference>
<evidence type="ECO:0000256" key="7">
    <source>
        <dbReference type="SAM" id="MobiDB-lite"/>
    </source>
</evidence>
<keyword evidence="3 6" id="KW-0479">Metal-binding</keyword>
<keyword evidence="5 6" id="KW-0411">Iron-sulfur</keyword>
<evidence type="ECO:0000256" key="6">
    <source>
        <dbReference type="HAMAP-Rule" id="MF_01251"/>
    </source>
</evidence>
<evidence type="ECO:0000256" key="5">
    <source>
        <dbReference type="ARBA" id="ARBA00023014"/>
    </source>
</evidence>
<evidence type="ECO:0000313" key="9">
    <source>
        <dbReference type="EMBL" id="MBM6875925.1"/>
    </source>
</evidence>